<evidence type="ECO:0000256" key="1">
    <source>
        <dbReference type="SAM" id="MobiDB-lite"/>
    </source>
</evidence>
<dbReference type="EMBL" id="JBHTMB010000333">
    <property type="protein sequence ID" value="MFD1238086.1"/>
    <property type="molecule type" value="Genomic_DNA"/>
</dbReference>
<feature type="signal peptide" evidence="2">
    <location>
        <begin position="1"/>
        <end position="35"/>
    </location>
</feature>
<dbReference type="RefSeq" id="WP_346092963.1">
    <property type="nucleotide sequence ID" value="NZ_BAABKS010000066.1"/>
</dbReference>
<comment type="caution">
    <text evidence="3">The sequence shown here is derived from an EMBL/GenBank/DDBJ whole genome shotgun (WGS) entry which is preliminary data.</text>
</comment>
<protein>
    <submittedName>
        <fullName evidence="3">Uncharacterized protein</fullName>
    </submittedName>
</protein>
<gene>
    <name evidence="3" type="ORF">ACFQ34_32815</name>
</gene>
<dbReference type="PROSITE" id="PS51257">
    <property type="entry name" value="PROKAR_LIPOPROTEIN"/>
    <property type="match status" value="1"/>
</dbReference>
<evidence type="ECO:0000313" key="4">
    <source>
        <dbReference type="Proteomes" id="UP001597182"/>
    </source>
</evidence>
<accession>A0ABW3VTS0</accession>
<keyword evidence="4" id="KW-1185">Reference proteome</keyword>
<sequence length="158" mass="15332">MTPRPARAARAATGSLLLVLVAGCASGTGAPATTAAPAAAASAVAPSSAVPPSTAVPPASASPAAATPAPDATRRFAVAWAGGRATGDTGKVAVAVGTPVEITVTSDRADELHLHGYDLSAALTAGGSATLRFTASLAGVFELELHGADRELLRLQVG</sequence>
<organism evidence="3 4">
    <name type="scientific">Pseudonocardia benzenivorans</name>
    <dbReference type="NCBI Taxonomy" id="228005"/>
    <lineage>
        <taxon>Bacteria</taxon>
        <taxon>Bacillati</taxon>
        <taxon>Actinomycetota</taxon>
        <taxon>Actinomycetes</taxon>
        <taxon>Pseudonocardiales</taxon>
        <taxon>Pseudonocardiaceae</taxon>
        <taxon>Pseudonocardia</taxon>
    </lineage>
</organism>
<reference evidence="4" key="1">
    <citation type="journal article" date="2019" name="Int. J. Syst. Evol. Microbiol.">
        <title>The Global Catalogue of Microorganisms (GCM) 10K type strain sequencing project: providing services to taxonomists for standard genome sequencing and annotation.</title>
        <authorList>
            <consortium name="The Broad Institute Genomics Platform"/>
            <consortium name="The Broad Institute Genome Sequencing Center for Infectious Disease"/>
            <person name="Wu L."/>
            <person name="Ma J."/>
        </authorList>
    </citation>
    <scope>NUCLEOTIDE SEQUENCE [LARGE SCALE GENOMIC DNA]</scope>
    <source>
        <strain evidence="4">CCUG 49018</strain>
    </source>
</reference>
<evidence type="ECO:0000256" key="2">
    <source>
        <dbReference type="SAM" id="SignalP"/>
    </source>
</evidence>
<dbReference type="SUPFAM" id="SSF49503">
    <property type="entry name" value="Cupredoxins"/>
    <property type="match status" value="1"/>
</dbReference>
<dbReference type="InterPro" id="IPR008972">
    <property type="entry name" value="Cupredoxin"/>
</dbReference>
<keyword evidence="2" id="KW-0732">Signal</keyword>
<dbReference type="Proteomes" id="UP001597182">
    <property type="component" value="Unassembled WGS sequence"/>
</dbReference>
<feature type="chain" id="PRO_5045379262" evidence="2">
    <location>
        <begin position="36"/>
        <end position="158"/>
    </location>
</feature>
<evidence type="ECO:0000313" key="3">
    <source>
        <dbReference type="EMBL" id="MFD1238086.1"/>
    </source>
</evidence>
<proteinExistence type="predicted"/>
<feature type="region of interest" description="Disordered" evidence="1">
    <location>
        <begin position="48"/>
        <end position="70"/>
    </location>
</feature>
<name>A0ABW3VTS0_9PSEU</name>
<dbReference type="Gene3D" id="2.60.40.420">
    <property type="entry name" value="Cupredoxins - blue copper proteins"/>
    <property type="match status" value="1"/>
</dbReference>